<dbReference type="AlphaFoldDB" id="A0A9N7U2M4"/>
<dbReference type="Proteomes" id="UP001153269">
    <property type="component" value="Unassembled WGS sequence"/>
</dbReference>
<comment type="caution">
    <text evidence="1">The sequence shown here is derived from an EMBL/GenBank/DDBJ whole genome shotgun (WGS) entry which is preliminary data.</text>
</comment>
<dbReference type="EMBL" id="CADEAL010000639">
    <property type="protein sequence ID" value="CAB1423187.1"/>
    <property type="molecule type" value="Genomic_DNA"/>
</dbReference>
<evidence type="ECO:0000313" key="2">
    <source>
        <dbReference type="Proteomes" id="UP001153269"/>
    </source>
</evidence>
<sequence>MSASRCRSGFPLSRRPPRSSPCLHTTALRCHVSTRLLELRLQRQAEWEVVDESAAAGQIHMVVDGGEACGSSEETDRPKLRCHSNVERLFIFSSGCCDACGITLESEGLCWSCRGEWQLQVSRTERIDLMHNVASVRGRRLGLDLLMDHEATAVTQTSPSCGASRRKDGRSVVNSRTCCGVQR</sequence>
<name>A0A9N7U2M4_PLEPL</name>
<protein>
    <submittedName>
        <fullName evidence="1">Uncharacterized protein</fullName>
    </submittedName>
</protein>
<keyword evidence="2" id="KW-1185">Reference proteome</keyword>
<accession>A0A9N7U2M4</accession>
<proteinExistence type="predicted"/>
<organism evidence="1 2">
    <name type="scientific">Pleuronectes platessa</name>
    <name type="common">European plaice</name>
    <dbReference type="NCBI Taxonomy" id="8262"/>
    <lineage>
        <taxon>Eukaryota</taxon>
        <taxon>Metazoa</taxon>
        <taxon>Chordata</taxon>
        <taxon>Craniata</taxon>
        <taxon>Vertebrata</taxon>
        <taxon>Euteleostomi</taxon>
        <taxon>Actinopterygii</taxon>
        <taxon>Neopterygii</taxon>
        <taxon>Teleostei</taxon>
        <taxon>Neoteleostei</taxon>
        <taxon>Acanthomorphata</taxon>
        <taxon>Carangaria</taxon>
        <taxon>Pleuronectiformes</taxon>
        <taxon>Pleuronectoidei</taxon>
        <taxon>Pleuronectidae</taxon>
        <taxon>Pleuronectes</taxon>
    </lineage>
</organism>
<evidence type="ECO:0000313" key="1">
    <source>
        <dbReference type="EMBL" id="CAB1423187.1"/>
    </source>
</evidence>
<reference evidence="1" key="1">
    <citation type="submission" date="2020-03" db="EMBL/GenBank/DDBJ databases">
        <authorList>
            <person name="Weist P."/>
        </authorList>
    </citation>
    <scope>NUCLEOTIDE SEQUENCE</scope>
</reference>
<gene>
    <name evidence="1" type="ORF">PLEPLA_LOCUS11105</name>
</gene>